<dbReference type="GO" id="GO:0070006">
    <property type="term" value="F:metalloaminopeptidase activity"/>
    <property type="evidence" value="ECO:0007669"/>
    <property type="project" value="InterPro"/>
</dbReference>
<evidence type="ECO:0000256" key="6">
    <source>
        <dbReference type="RuleBase" id="RU003653"/>
    </source>
</evidence>
<dbReference type="InterPro" id="IPR036005">
    <property type="entry name" value="Creatinase/aminopeptidase-like"/>
</dbReference>
<dbReference type="Pfam" id="PF00557">
    <property type="entry name" value="Peptidase_M24"/>
    <property type="match status" value="1"/>
</dbReference>
<dbReference type="EMBL" id="MFJJ01000053">
    <property type="protein sequence ID" value="OGG12890.1"/>
    <property type="molecule type" value="Genomic_DNA"/>
</dbReference>
<keyword evidence="5" id="KW-0378">Hydrolase</keyword>
<keyword evidence="3 6" id="KW-0645">Protease</keyword>
<comment type="cofactor">
    <cofactor evidence="6">
        <name>Co(2+)</name>
        <dbReference type="ChEBI" id="CHEBI:48828"/>
    </cofactor>
    <cofactor evidence="6">
        <name>Zn(2+)</name>
        <dbReference type="ChEBI" id="CHEBI:29105"/>
    </cofactor>
    <cofactor evidence="6">
        <name>Mn(2+)</name>
        <dbReference type="ChEBI" id="CHEBI:29035"/>
    </cofactor>
    <cofactor evidence="6">
        <name>Fe(2+)</name>
        <dbReference type="ChEBI" id="CHEBI:29033"/>
    </cofactor>
    <text evidence="6">Binds 2 divalent metal cations per subunit. Has a high-affinity and a low affinity metal-binding site. The true nature of the physiological cofactor is under debate. The enzyme is active with cobalt, zinc, manganese or divalent iron ions.</text>
</comment>
<comment type="caution">
    <text evidence="8">The sequence shown here is derived from an EMBL/GenBank/DDBJ whole genome shotgun (WGS) entry which is preliminary data.</text>
</comment>
<dbReference type="InterPro" id="IPR002467">
    <property type="entry name" value="Pept_M24A_MAP1"/>
</dbReference>
<dbReference type="GO" id="GO:0046872">
    <property type="term" value="F:metal ion binding"/>
    <property type="evidence" value="ECO:0007669"/>
    <property type="project" value="UniProtKB-KW"/>
</dbReference>
<feature type="domain" description="Peptidase M24" evidence="7">
    <location>
        <begin position="2"/>
        <end position="167"/>
    </location>
</feature>
<keyword evidence="2 6" id="KW-0031">Aminopeptidase</keyword>
<dbReference type="GO" id="GO:0006508">
    <property type="term" value="P:proteolysis"/>
    <property type="evidence" value="ECO:0007669"/>
    <property type="project" value="UniProtKB-KW"/>
</dbReference>
<evidence type="ECO:0000313" key="9">
    <source>
        <dbReference type="Proteomes" id="UP000177416"/>
    </source>
</evidence>
<accession>A0A1F5ZK72</accession>
<dbReference type="AlphaFoldDB" id="A0A1F5ZK72"/>
<evidence type="ECO:0000256" key="2">
    <source>
        <dbReference type="ARBA" id="ARBA00022438"/>
    </source>
</evidence>
<dbReference type="Proteomes" id="UP000177416">
    <property type="component" value="Unassembled WGS sequence"/>
</dbReference>
<protein>
    <recommendedName>
        <fullName evidence="6">Methionine aminopeptidase</fullName>
        <ecNumber evidence="6">3.4.11.18</ecNumber>
    </recommendedName>
</protein>
<dbReference type="GO" id="GO:0005829">
    <property type="term" value="C:cytosol"/>
    <property type="evidence" value="ECO:0007669"/>
    <property type="project" value="TreeGrafter"/>
</dbReference>
<proteinExistence type="inferred from homology"/>
<dbReference type="Gene3D" id="3.90.230.10">
    <property type="entry name" value="Creatinase/methionine aminopeptidase superfamily"/>
    <property type="match status" value="1"/>
</dbReference>
<evidence type="ECO:0000259" key="7">
    <source>
        <dbReference type="Pfam" id="PF00557"/>
    </source>
</evidence>
<comment type="function">
    <text evidence="1">Removes the N-terminal methionine from nascent proteins. The N-terminal methionine is often cleaved when the second residue in the primary sequence is small and uncharged (Met-Ala-, Cys, Gly, Pro, Ser, Thr, or Val). Requires deformylation of the N(alpha)-formylated initiator methionine before it can be hydrolyzed.</text>
</comment>
<dbReference type="PRINTS" id="PR00599">
    <property type="entry name" value="MAPEPTIDASE"/>
</dbReference>
<gene>
    <name evidence="8" type="ORF">A2875_04615</name>
</gene>
<dbReference type="GO" id="GO:0004239">
    <property type="term" value="F:initiator methionyl aminopeptidase activity"/>
    <property type="evidence" value="ECO:0007669"/>
    <property type="project" value="UniProtKB-EC"/>
</dbReference>
<evidence type="ECO:0000256" key="1">
    <source>
        <dbReference type="ARBA" id="ARBA00002521"/>
    </source>
</evidence>
<reference evidence="8 9" key="1">
    <citation type="journal article" date="2016" name="Nat. Commun.">
        <title>Thousands of microbial genomes shed light on interconnected biogeochemical processes in an aquifer system.</title>
        <authorList>
            <person name="Anantharaman K."/>
            <person name="Brown C.T."/>
            <person name="Hug L.A."/>
            <person name="Sharon I."/>
            <person name="Castelle C.J."/>
            <person name="Probst A.J."/>
            <person name="Thomas B.C."/>
            <person name="Singh A."/>
            <person name="Wilkins M.J."/>
            <person name="Karaoz U."/>
            <person name="Brodie E.L."/>
            <person name="Williams K.H."/>
            <person name="Hubbard S.S."/>
            <person name="Banfield J.F."/>
        </authorList>
    </citation>
    <scope>NUCLEOTIDE SEQUENCE [LARGE SCALE GENOMIC DNA]</scope>
</reference>
<dbReference type="EC" id="3.4.11.18" evidence="6"/>
<evidence type="ECO:0000256" key="3">
    <source>
        <dbReference type="ARBA" id="ARBA00022670"/>
    </source>
</evidence>
<evidence type="ECO:0000313" key="8">
    <source>
        <dbReference type="EMBL" id="OGG12890.1"/>
    </source>
</evidence>
<keyword evidence="4 6" id="KW-0479">Metal-binding</keyword>
<dbReference type="NCBIfam" id="TIGR00500">
    <property type="entry name" value="met_pdase_I"/>
    <property type="match status" value="1"/>
</dbReference>
<evidence type="ECO:0000256" key="5">
    <source>
        <dbReference type="ARBA" id="ARBA00022801"/>
    </source>
</evidence>
<dbReference type="PANTHER" id="PTHR43330:SF27">
    <property type="entry name" value="METHIONINE AMINOPEPTIDASE"/>
    <property type="match status" value="1"/>
</dbReference>
<name>A0A1F5ZK72_9BACT</name>
<dbReference type="PANTHER" id="PTHR43330">
    <property type="entry name" value="METHIONINE AMINOPEPTIDASE"/>
    <property type="match status" value="1"/>
</dbReference>
<comment type="catalytic activity">
    <reaction evidence="6">
        <text>Release of N-terminal amino acids, preferentially methionine, from peptides and arylamides.</text>
        <dbReference type="EC" id="3.4.11.18"/>
    </reaction>
</comment>
<dbReference type="InterPro" id="IPR001714">
    <property type="entry name" value="Pept_M24_MAP"/>
</dbReference>
<dbReference type="SUPFAM" id="SSF55920">
    <property type="entry name" value="Creatinase/aminopeptidase"/>
    <property type="match status" value="1"/>
</dbReference>
<dbReference type="InterPro" id="IPR000994">
    <property type="entry name" value="Pept_M24"/>
</dbReference>
<evidence type="ECO:0000256" key="4">
    <source>
        <dbReference type="ARBA" id="ARBA00022723"/>
    </source>
</evidence>
<comment type="similarity">
    <text evidence="6">Belongs to the peptidase M24A family.</text>
</comment>
<organism evidence="8 9">
    <name type="scientific">Candidatus Gottesmanbacteria bacterium RIFCSPHIGHO2_01_FULL_46_14</name>
    <dbReference type="NCBI Taxonomy" id="1798380"/>
    <lineage>
        <taxon>Bacteria</taxon>
        <taxon>Candidatus Gottesmaniibacteriota</taxon>
    </lineage>
</organism>
<sequence>MNDVVVHGIPTNYKLKDGDIFTIDVGMLYKGFHTDTAWTKIIGGGTNEFLRVGEEALWKAIEQAILGNHIGHISKALEDTIVGAGFSIVKSLVGHGVGKALHEEPQIPGFLRGKIEDTPALQEGMTIAIEAIYAMGSGEVNYDHPDGWTVATRDHSRAAVFEHTLAIGAARPVVLTKVDL</sequence>